<dbReference type="EMBL" id="JAGGKT010000004">
    <property type="protein sequence ID" value="MBP1931866.1"/>
    <property type="molecule type" value="Genomic_DNA"/>
</dbReference>
<comment type="caution">
    <text evidence="1">The sequence shown here is derived from an EMBL/GenBank/DDBJ whole genome shotgun (WGS) entry which is preliminary data.</text>
</comment>
<evidence type="ECO:0000313" key="2">
    <source>
        <dbReference type="Proteomes" id="UP001519343"/>
    </source>
</evidence>
<organism evidence="1 2">
    <name type="scientific">Ammoniphilus resinae</name>
    <dbReference type="NCBI Taxonomy" id="861532"/>
    <lineage>
        <taxon>Bacteria</taxon>
        <taxon>Bacillati</taxon>
        <taxon>Bacillota</taxon>
        <taxon>Bacilli</taxon>
        <taxon>Bacillales</taxon>
        <taxon>Paenibacillaceae</taxon>
        <taxon>Aneurinibacillus group</taxon>
        <taxon>Ammoniphilus</taxon>
    </lineage>
</organism>
<evidence type="ECO:0000313" key="1">
    <source>
        <dbReference type="EMBL" id="MBP1931866.1"/>
    </source>
</evidence>
<accession>A0ABS4GNP8</accession>
<name>A0ABS4GNP8_9BACL</name>
<reference evidence="1 2" key="1">
    <citation type="submission" date="2021-03" db="EMBL/GenBank/DDBJ databases">
        <title>Genomic Encyclopedia of Type Strains, Phase IV (KMG-IV): sequencing the most valuable type-strain genomes for metagenomic binning, comparative biology and taxonomic classification.</title>
        <authorList>
            <person name="Goeker M."/>
        </authorList>
    </citation>
    <scope>NUCLEOTIDE SEQUENCE [LARGE SCALE GENOMIC DNA]</scope>
    <source>
        <strain evidence="1 2">DSM 24738</strain>
    </source>
</reference>
<keyword evidence="2" id="KW-1185">Reference proteome</keyword>
<proteinExistence type="predicted"/>
<sequence>MPYGIIRGALFFARLLNYQLLNYQIVGRVNHEFGKKVGKDVSKGPSGR</sequence>
<protein>
    <submittedName>
        <fullName evidence="1">Uncharacterized protein</fullName>
    </submittedName>
</protein>
<gene>
    <name evidence="1" type="ORF">J2Z37_001867</name>
</gene>
<dbReference type="Proteomes" id="UP001519343">
    <property type="component" value="Unassembled WGS sequence"/>
</dbReference>